<comment type="caution">
    <text evidence="1">The sequence shown here is derived from an EMBL/GenBank/DDBJ whole genome shotgun (WGS) entry which is preliminary data.</text>
</comment>
<reference evidence="1" key="1">
    <citation type="journal article" date="2020" name="Cell">
        <title>Large-Scale Comparative Analyses of Tick Genomes Elucidate Their Genetic Diversity and Vector Capacities.</title>
        <authorList>
            <consortium name="Tick Genome and Microbiome Consortium (TIGMIC)"/>
            <person name="Jia N."/>
            <person name="Wang J."/>
            <person name="Shi W."/>
            <person name="Du L."/>
            <person name="Sun Y."/>
            <person name="Zhan W."/>
            <person name="Jiang J.F."/>
            <person name="Wang Q."/>
            <person name="Zhang B."/>
            <person name="Ji P."/>
            <person name="Bell-Sakyi L."/>
            <person name="Cui X.M."/>
            <person name="Yuan T.T."/>
            <person name="Jiang B.G."/>
            <person name="Yang W.F."/>
            <person name="Lam T.T."/>
            <person name="Chang Q.C."/>
            <person name="Ding S.J."/>
            <person name="Wang X.J."/>
            <person name="Zhu J.G."/>
            <person name="Ruan X.D."/>
            <person name="Zhao L."/>
            <person name="Wei J.T."/>
            <person name="Ye R.Z."/>
            <person name="Que T.C."/>
            <person name="Du C.H."/>
            <person name="Zhou Y.H."/>
            <person name="Cheng J.X."/>
            <person name="Dai P.F."/>
            <person name="Guo W.B."/>
            <person name="Han X.H."/>
            <person name="Huang E.J."/>
            <person name="Li L.F."/>
            <person name="Wei W."/>
            <person name="Gao Y.C."/>
            <person name="Liu J.Z."/>
            <person name="Shao H.Z."/>
            <person name="Wang X."/>
            <person name="Wang C.C."/>
            <person name="Yang T.C."/>
            <person name="Huo Q.B."/>
            <person name="Li W."/>
            <person name="Chen H.Y."/>
            <person name="Chen S.E."/>
            <person name="Zhou L.G."/>
            <person name="Ni X.B."/>
            <person name="Tian J.H."/>
            <person name="Sheng Y."/>
            <person name="Liu T."/>
            <person name="Pan Y.S."/>
            <person name="Xia L.Y."/>
            <person name="Li J."/>
            <person name="Zhao F."/>
            <person name="Cao W.C."/>
        </authorList>
    </citation>
    <scope>NUCLEOTIDE SEQUENCE</scope>
    <source>
        <strain evidence="1">Rmic-2018</strain>
    </source>
</reference>
<keyword evidence="2" id="KW-1185">Reference proteome</keyword>
<proteinExistence type="predicted"/>
<sequence length="121" mass="13248">MPVLLYWNAAVERSFSQINLLKTKLLNSLSPNTANAIMVIRAGLKRNKDGCFGYELPEKTIRLITTRDVYKVGVSKPSSSTGAPHQPQGLLGEVVDSSSDCDDDDLFTLCDFNALVSALRD</sequence>
<dbReference type="Proteomes" id="UP000821866">
    <property type="component" value="Unassembled WGS sequence"/>
</dbReference>
<dbReference type="AlphaFoldDB" id="A0A9J6CVP5"/>
<evidence type="ECO:0000313" key="2">
    <source>
        <dbReference type="Proteomes" id="UP000821866"/>
    </source>
</evidence>
<accession>A0A9J6CVP5</accession>
<protein>
    <recommendedName>
        <fullName evidence="3">HAT C-terminal dimerisation domain-containing protein</fullName>
    </recommendedName>
</protein>
<evidence type="ECO:0000313" key="1">
    <source>
        <dbReference type="EMBL" id="KAH7938599.1"/>
    </source>
</evidence>
<organism evidence="1 2">
    <name type="scientific">Rhipicephalus microplus</name>
    <name type="common">Cattle tick</name>
    <name type="synonym">Boophilus microplus</name>
    <dbReference type="NCBI Taxonomy" id="6941"/>
    <lineage>
        <taxon>Eukaryota</taxon>
        <taxon>Metazoa</taxon>
        <taxon>Ecdysozoa</taxon>
        <taxon>Arthropoda</taxon>
        <taxon>Chelicerata</taxon>
        <taxon>Arachnida</taxon>
        <taxon>Acari</taxon>
        <taxon>Parasitiformes</taxon>
        <taxon>Ixodida</taxon>
        <taxon>Ixodoidea</taxon>
        <taxon>Ixodidae</taxon>
        <taxon>Rhipicephalinae</taxon>
        <taxon>Rhipicephalus</taxon>
        <taxon>Boophilus</taxon>
    </lineage>
</organism>
<dbReference type="EMBL" id="JABSTU010005946">
    <property type="protein sequence ID" value="KAH7938599.1"/>
    <property type="molecule type" value="Genomic_DNA"/>
</dbReference>
<name>A0A9J6CVP5_RHIMP</name>
<reference evidence="1" key="2">
    <citation type="submission" date="2021-09" db="EMBL/GenBank/DDBJ databases">
        <authorList>
            <person name="Jia N."/>
            <person name="Wang J."/>
            <person name="Shi W."/>
            <person name="Du L."/>
            <person name="Sun Y."/>
            <person name="Zhan W."/>
            <person name="Jiang J."/>
            <person name="Wang Q."/>
            <person name="Zhang B."/>
            <person name="Ji P."/>
            <person name="Sakyi L.B."/>
            <person name="Cui X."/>
            <person name="Yuan T."/>
            <person name="Jiang B."/>
            <person name="Yang W."/>
            <person name="Lam T.T.-Y."/>
            <person name="Chang Q."/>
            <person name="Ding S."/>
            <person name="Wang X."/>
            <person name="Zhu J."/>
            <person name="Ruan X."/>
            <person name="Zhao L."/>
            <person name="Wei J."/>
            <person name="Que T."/>
            <person name="Du C."/>
            <person name="Cheng J."/>
            <person name="Dai P."/>
            <person name="Han X."/>
            <person name="Huang E."/>
            <person name="Gao Y."/>
            <person name="Liu J."/>
            <person name="Shao H."/>
            <person name="Ye R."/>
            <person name="Li L."/>
            <person name="Wei W."/>
            <person name="Wang X."/>
            <person name="Wang C."/>
            <person name="Huo Q."/>
            <person name="Li W."/>
            <person name="Guo W."/>
            <person name="Chen H."/>
            <person name="Chen S."/>
            <person name="Zhou L."/>
            <person name="Zhou L."/>
            <person name="Ni X."/>
            <person name="Tian J."/>
            <person name="Zhou Y."/>
            <person name="Sheng Y."/>
            <person name="Liu T."/>
            <person name="Pan Y."/>
            <person name="Xia L."/>
            <person name="Li J."/>
            <person name="Zhao F."/>
            <person name="Cao W."/>
        </authorList>
    </citation>
    <scope>NUCLEOTIDE SEQUENCE</scope>
    <source>
        <strain evidence="1">Rmic-2018</strain>
        <tissue evidence="1">Larvae</tissue>
    </source>
</reference>
<gene>
    <name evidence="1" type="ORF">HPB51_028881</name>
</gene>
<evidence type="ECO:0008006" key="3">
    <source>
        <dbReference type="Google" id="ProtNLM"/>
    </source>
</evidence>